<dbReference type="EMBL" id="BARU01003833">
    <property type="protein sequence ID" value="GAH27971.1"/>
    <property type="molecule type" value="Genomic_DNA"/>
</dbReference>
<proteinExistence type="predicted"/>
<protein>
    <submittedName>
        <fullName evidence="1">Uncharacterized protein</fullName>
    </submittedName>
</protein>
<name>X1E412_9ZZZZ</name>
<reference evidence="1" key="1">
    <citation type="journal article" date="2014" name="Front. Microbiol.">
        <title>High frequency of phylogenetically diverse reductive dehalogenase-homologous genes in deep subseafloor sedimentary metagenomes.</title>
        <authorList>
            <person name="Kawai M."/>
            <person name="Futagami T."/>
            <person name="Toyoda A."/>
            <person name="Takaki Y."/>
            <person name="Nishi S."/>
            <person name="Hori S."/>
            <person name="Arai W."/>
            <person name="Tsubouchi T."/>
            <person name="Morono Y."/>
            <person name="Uchiyama I."/>
            <person name="Ito T."/>
            <person name="Fujiyama A."/>
            <person name="Inagaki F."/>
            <person name="Takami H."/>
        </authorList>
    </citation>
    <scope>NUCLEOTIDE SEQUENCE</scope>
    <source>
        <strain evidence="1">Expedition CK06-06</strain>
    </source>
</reference>
<gene>
    <name evidence="1" type="ORF">S03H2_08046</name>
</gene>
<feature type="non-terminal residue" evidence="1">
    <location>
        <position position="1"/>
    </location>
</feature>
<comment type="caution">
    <text evidence="1">The sequence shown here is derived from an EMBL/GenBank/DDBJ whole genome shotgun (WGS) entry which is preliminary data.</text>
</comment>
<sequence>VREASKPEWRQKLQSDMISHLSFMKNIKWDEVPGFISMLNFTYSITEIFEFAARLCQAEIYTGTLSIGVRIKGIRGFVLAVGWDRAWHSYCAAVENDLGRSWSLESDVLIAESSEKSLDAIIWFFERFGWLSPSVEVIRKDQENFLKGRI</sequence>
<organism evidence="1">
    <name type="scientific">marine sediment metagenome</name>
    <dbReference type="NCBI Taxonomy" id="412755"/>
    <lineage>
        <taxon>unclassified sequences</taxon>
        <taxon>metagenomes</taxon>
        <taxon>ecological metagenomes</taxon>
    </lineage>
</organism>
<dbReference type="AlphaFoldDB" id="X1E412"/>
<evidence type="ECO:0000313" key="1">
    <source>
        <dbReference type="EMBL" id="GAH27971.1"/>
    </source>
</evidence>
<accession>X1E412</accession>